<feature type="transmembrane region" description="Helical" evidence="6">
    <location>
        <begin position="159"/>
        <end position="178"/>
    </location>
</feature>
<dbReference type="CDD" id="cd00167">
    <property type="entry name" value="SANT"/>
    <property type="match status" value="2"/>
</dbReference>
<feature type="region of interest" description="Disordered" evidence="5">
    <location>
        <begin position="1"/>
        <end position="25"/>
    </location>
</feature>
<feature type="region of interest" description="Disordered" evidence="5">
    <location>
        <begin position="287"/>
        <end position="312"/>
    </location>
</feature>
<dbReference type="InterPro" id="IPR017930">
    <property type="entry name" value="Myb_dom"/>
</dbReference>
<evidence type="ECO:0000256" key="3">
    <source>
        <dbReference type="ARBA" id="ARBA00023163"/>
    </source>
</evidence>
<keyword evidence="6" id="KW-0472">Membrane</keyword>
<dbReference type="FunFam" id="1.10.10.60:FF:000154">
    <property type="entry name" value="Transcription factor SRM1"/>
    <property type="match status" value="1"/>
</dbReference>
<feature type="transmembrane region" description="Helical" evidence="6">
    <location>
        <begin position="190"/>
        <end position="214"/>
    </location>
</feature>
<feature type="compositionally biased region" description="Basic and acidic residues" evidence="5">
    <location>
        <begin position="287"/>
        <end position="303"/>
    </location>
</feature>
<evidence type="ECO:0000256" key="4">
    <source>
        <dbReference type="ARBA" id="ARBA00023242"/>
    </source>
</evidence>
<dbReference type="SUPFAM" id="SSF46689">
    <property type="entry name" value="Homeodomain-like"/>
    <property type="match status" value="2"/>
</dbReference>
<feature type="domain" description="HTH myb-type" evidence="9">
    <location>
        <begin position="241"/>
        <end position="284"/>
    </location>
</feature>
<feature type="domain" description="Myb-like" evidence="7">
    <location>
        <begin position="19"/>
        <end position="73"/>
    </location>
</feature>
<dbReference type="Pfam" id="PF00249">
    <property type="entry name" value="Myb_DNA-binding"/>
    <property type="match status" value="1"/>
</dbReference>
<keyword evidence="4" id="KW-0539">Nucleus</keyword>
<dbReference type="PROSITE" id="PS50090">
    <property type="entry name" value="MYB_LIKE"/>
    <property type="match status" value="1"/>
</dbReference>
<evidence type="ECO:0000256" key="5">
    <source>
        <dbReference type="SAM" id="MobiDB-lite"/>
    </source>
</evidence>
<keyword evidence="6" id="KW-1133">Transmembrane helix</keyword>
<dbReference type="InterPro" id="IPR009057">
    <property type="entry name" value="Homeodomain-like_sf"/>
</dbReference>
<dbReference type="PANTHER" id="PTHR44042:SF15">
    <property type="entry name" value="DUPLICATED HOMEODOMAIN-LIKE SUPERFAMILY PROTEIN"/>
    <property type="match status" value="1"/>
</dbReference>
<keyword evidence="6" id="KW-0812">Transmembrane</keyword>
<dbReference type="NCBIfam" id="TIGR01557">
    <property type="entry name" value="myb_SHAQKYF"/>
    <property type="match status" value="1"/>
</dbReference>
<keyword evidence="11" id="KW-1185">Reference proteome</keyword>
<accession>A0A3S3NBZ1</accession>
<evidence type="ECO:0000313" key="10">
    <source>
        <dbReference type="EMBL" id="RWR84588.1"/>
    </source>
</evidence>
<dbReference type="AlphaFoldDB" id="A0A3S3NBZ1"/>
<keyword evidence="3" id="KW-0804">Transcription</keyword>
<dbReference type="STRING" id="337451.A0A3S3NBZ1"/>
<evidence type="ECO:0000313" key="11">
    <source>
        <dbReference type="Proteomes" id="UP000283530"/>
    </source>
</evidence>
<evidence type="ECO:0000259" key="8">
    <source>
        <dbReference type="PROSITE" id="PS51293"/>
    </source>
</evidence>
<organism evidence="10 11">
    <name type="scientific">Cinnamomum micranthum f. kanehirae</name>
    <dbReference type="NCBI Taxonomy" id="337451"/>
    <lineage>
        <taxon>Eukaryota</taxon>
        <taxon>Viridiplantae</taxon>
        <taxon>Streptophyta</taxon>
        <taxon>Embryophyta</taxon>
        <taxon>Tracheophyta</taxon>
        <taxon>Spermatophyta</taxon>
        <taxon>Magnoliopsida</taxon>
        <taxon>Magnoliidae</taxon>
        <taxon>Laurales</taxon>
        <taxon>Lauraceae</taxon>
        <taxon>Cinnamomum</taxon>
    </lineage>
</organism>
<dbReference type="GO" id="GO:0005634">
    <property type="term" value="C:nucleus"/>
    <property type="evidence" value="ECO:0007669"/>
    <property type="project" value="UniProtKB-SubCell"/>
</dbReference>
<protein>
    <submittedName>
        <fullName evidence="10">Transcription factor DIVARICATA-like protein</fullName>
    </submittedName>
</protein>
<feature type="domain" description="SANT" evidence="8">
    <location>
        <begin position="241"/>
        <end position="284"/>
    </location>
</feature>
<dbReference type="PANTHER" id="PTHR44042">
    <property type="entry name" value="DUPLICATED HOMEODOMAIN-LIKE SUPERFAMILY PROTEIN-RELATED"/>
    <property type="match status" value="1"/>
</dbReference>
<keyword evidence="2" id="KW-0805">Transcription regulation</keyword>
<dbReference type="InterPro" id="IPR006447">
    <property type="entry name" value="Myb_dom_plants"/>
</dbReference>
<evidence type="ECO:0000259" key="9">
    <source>
        <dbReference type="PROSITE" id="PS51294"/>
    </source>
</evidence>
<comment type="caution">
    <text evidence="10">The sequence shown here is derived from an EMBL/GenBank/DDBJ whole genome shotgun (WGS) entry which is preliminary data.</text>
</comment>
<feature type="compositionally biased region" description="Polar residues" evidence="5">
    <location>
        <begin position="14"/>
        <end position="25"/>
    </location>
</feature>
<dbReference type="OrthoDB" id="118550at2759"/>
<dbReference type="Gene3D" id="1.10.10.60">
    <property type="entry name" value="Homeodomain-like"/>
    <property type="match status" value="2"/>
</dbReference>
<dbReference type="GO" id="GO:0003677">
    <property type="term" value="F:DNA binding"/>
    <property type="evidence" value="ECO:0007669"/>
    <property type="project" value="InterPro"/>
</dbReference>
<dbReference type="Proteomes" id="UP000283530">
    <property type="component" value="Unassembled WGS sequence"/>
</dbReference>
<gene>
    <name evidence="10" type="ORF">CKAN_01340700</name>
</gene>
<name>A0A3S3NBZ1_9MAGN</name>
<dbReference type="InterPro" id="IPR001005">
    <property type="entry name" value="SANT/Myb"/>
</dbReference>
<reference evidence="10 11" key="1">
    <citation type="journal article" date="2019" name="Nat. Plants">
        <title>Stout camphor tree genome fills gaps in understanding of flowering plant genome evolution.</title>
        <authorList>
            <person name="Chaw S.M."/>
            <person name="Liu Y.C."/>
            <person name="Wu Y.W."/>
            <person name="Wang H.Y."/>
            <person name="Lin C.I."/>
            <person name="Wu C.S."/>
            <person name="Ke H.M."/>
            <person name="Chang L.Y."/>
            <person name="Hsu C.Y."/>
            <person name="Yang H.T."/>
            <person name="Sudianto E."/>
            <person name="Hsu M.H."/>
            <person name="Wu K.P."/>
            <person name="Wang L.N."/>
            <person name="Leebens-Mack J.H."/>
            <person name="Tsai I.J."/>
        </authorList>
    </citation>
    <scope>NUCLEOTIDE SEQUENCE [LARGE SCALE GENOMIC DNA]</scope>
    <source>
        <strain evidence="11">cv. Chaw 1501</strain>
        <tissue evidence="10">Young leaves</tissue>
    </source>
</reference>
<sequence>MAGEKASPLPMSPSLANESDSSAQTEWTELENKLFDNVLAMFSEGTPDRWEKLAKMVPGKTPEGVEKHFKLLVKDVEHIEPHQISVPDGLDKSEEKKMVEVVNSGDVKEKGKSKEKRVVLRKDGNPSNKGKGRLWTEEEHRFVGTYFFSNGLRWDGHGFATYIFCVFSFSDIFTSCFFKSSPLTASNYRIIIITTITITIIAVVVFFSSLHYSIITNYGVCLKFKEPLQEDLNPELMLSLHRLFLNGLLEYGKGDWKSISRDAVVSRTPAQVASHAQKHYLRMDNPGMRERQRPRLSENRDMDESTFSSNINKPIIPNPSPYPFMNFSPMAGTFFQTFNTPPPMEGGFSGIIPQLPPNGILPQLPPNGLFPEQPPYLYAGFGSFGENPPNNLVLTDGSFGEHSLNNLFVTDGMSHLTNFGSFGEHSLSNPFLTDGMSHTNFGSFGEHSLSNMFLTDGMSHTNFESFGEHSLSNLFPTDGMSHLTNFGGFGEQQPNNLSFPLNNSFTDEFGSFQGTFGGDPSGQFSYDCSDYLPPYEEIYHQVRRGGH</sequence>
<dbReference type="PROSITE" id="PS51293">
    <property type="entry name" value="SANT"/>
    <property type="match status" value="1"/>
</dbReference>
<comment type="subcellular location">
    <subcellularLocation>
        <location evidence="1">Nucleus</location>
    </subcellularLocation>
</comment>
<dbReference type="EMBL" id="QPKB01000005">
    <property type="protein sequence ID" value="RWR84588.1"/>
    <property type="molecule type" value="Genomic_DNA"/>
</dbReference>
<evidence type="ECO:0000259" key="7">
    <source>
        <dbReference type="PROSITE" id="PS50090"/>
    </source>
</evidence>
<dbReference type="InterPro" id="IPR017884">
    <property type="entry name" value="SANT_dom"/>
</dbReference>
<dbReference type="SMART" id="SM00717">
    <property type="entry name" value="SANT"/>
    <property type="match status" value="2"/>
</dbReference>
<evidence type="ECO:0000256" key="6">
    <source>
        <dbReference type="SAM" id="Phobius"/>
    </source>
</evidence>
<evidence type="ECO:0000256" key="1">
    <source>
        <dbReference type="ARBA" id="ARBA00004123"/>
    </source>
</evidence>
<dbReference type="PROSITE" id="PS51294">
    <property type="entry name" value="HTH_MYB"/>
    <property type="match status" value="1"/>
</dbReference>
<evidence type="ECO:0000256" key="2">
    <source>
        <dbReference type="ARBA" id="ARBA00023015"/>
    </source>
</evidence>
<proteinExistence type="predicted"/>